<keyword evidence="2" id="KW-1185">Reference proteome</keyword>
<evidence type="ECO:0000313" key="1">
    <source>
        <dbReference type="EMBL" id="XRI77456.1"/>
    </source>
</evidence>
<dbReference type="EMBL" id="CP127527">
    <property type="protein sequence ID" value="XRI77456.1"/>
    <property type="molecule type" value="Genomic_DNA"/>
</dbReference>
<proteinExistence type="predicted"/>
<organism evidence="1 2">
    <name type="scientific">Acidithiobacillus sulfuriphilus</name>
    <dbReference type="NCBI Taxonomy" id="1867749"/>
    <lineage>
        <taxon>Bacteria</taxon>
        <taxon>Pseudomonadati</taxon>
        <taxon>Pseudomonadota</taxon>
        <taxon>Acidithiobacillia</taxon>
        <taxon>Acidithiobacillales</taxon>
        <taxon>Acidithiobacillaceae</taxon>
        <taxon>Acidithiobacillus</taxon>
    </lineage>
</organism>
<protein>
    <submittedName>
        <fullName evidence="1">DUF202 domain-containing protein</fullName>
    </submittedName>
</protein>
<name>A0ACD5HPL1_9PROT</name>
<dbReference type="Proteomes" id="UP000271650">
    <property type="component" value="Chromosome"/>
</dbReference>
<sequence length="117" mass="13695">MHMPRFKHLDAHRQRFHRYPRNKYIIRDWLAHDRTVAANKRTLYSSLRTTLDLGIAGLILVRFFHHPAIIGLGIIFLLLSPTALFYGLYRYRKVQSHYRMLSAGSPDLLPPALRKAS</sequence>
<accession>A0ACD5HPL1</accession>
<reference evidence="1 2" key="1">
    <citation type="journal article" date="2019" name="Int. J. Syst. Evol. Microbiol.">
        <title>Acidithiobacillus sulfuriphilus sp. nov.: an extremely acidophilic sulfur-oxidizing chemolithotroph isolated from a neutral pH environment.</title>
        <authorList>
            <person name="Falagan C."/>
            <person name="Moya-Beltran A."/>
            <person name="Castro M."/>
            <person name="Quatrini R."/>
            <person name="Johnson D.B."/>
        </authorList>
    </citation>
    <scope>NUCLEOTIDE SEQUENCE [LARGE SCALE GENOMIC DNA]</scope>
    <source>
        <strain evidence="1 2">CJ-2</strain>
    </source>
</reference>
<evidence type="ECO:0000313" key="2">
    <source>
        <dbReference type="Proteomes" id="UP000271650"/>
    </source>
</evidence>
<gene>
    <name evidence="1" type="ORF">EC580_001910</name>
</gene>